<accession>A0A109LE56</accession>
<name>A0A109LE56_PSEFL</name>
<dbReference type="AlphaFoldDB" id="A0A109LE56"/>
<protein>
    <submittedName>
        <fullName evidence="1">Uncharacterized protein</fullName>
    </submittedName>
</protein>
<evidence type="ECO:0000313" key="1">
    <source>
        <dbReference type="EMBL" id="KWV86162.1"/>
    </source>
</evidence>
<gene>
    <name evidence="1" type="ORF">PFLmoz3_04134</name>
</gene>
<organism evidence="1 2">
    <name type="scientific">Pseudomonas fluorescens</name>
    <dbReference type="NCBI Taxonomy" id="294"/>
    <lineage>
        <taxon>Bacteria</taxon>
        <taxon>Pseudomonadati</taxon>
        <taxon>Pseudomonadota</taxon>
        <taxon>Gammaproteobacteria</taxon>
        <taxon>Pseudomonadales</taxon>
        <taxon>Pseudomonadaceae</taxon>
        <taxon>Pseudomonas</taxon>
    </lineage>
</organism>
<reference evidence="1 2" key="1">
    <citation type="submission" date="2015-05" db="EMBL/GenBank/DDBJ databases">
        <title>A genomic and transcriptomic approach to investigate the blue pigment phenotype in Pseudomonas fluorescens.</title>
        <authorList>
            <person name="Andreani N.A."/>
            <person name="Cardazzo B."/>
        </authorList>
    </citation>
    <scope>NUCLEOTIDE SEQUENCE [LARGE SCALE GENOMIC DNA]</scope>
    <source>
        <strain evidence="1 2">Ps_22</strain>
    </source>
</reference>
<dbReference type="Proteomes" id="UP000061348">
    <property type="component" value="Unassembled WGS sequence"/>
</dbReference>
<dbReference type="EMBL" id="LCYA01000103">
    <property type="protein sequence ID" value="KWV86162.1"/>
    <property type="molecule type" value="Genomic_DNA"/>
</dbReference>
<sequence length="237" mass="24728">MLAHGAEGARVRLGHCTHQVEQLLGRFFPVQLAIGGGATTEVGGFALILGGFAQLALGQLWQGITQQRRGRITQLGVQAQAGIAALDDDFLLGQDGAGIGTLDHAMQGHAGFGFAVDQHPVGRGAATVLGQQRAVQVERAFAGGGQQRLAQQVAVVEREDVLRVQLGDAFDPQRVVGVFRCMDRDAIAGAKLGYGAVEVVFLGVIGMGEHGGDVVTGAEQRFNACAANIVVGEYNSF</sequence>
<proteinExistence type="predicted"/>
<comment type="caution">
    <text evidence="1">The sequence shown here is derived from an EMBL/GenBank/DDBJ whole genome shotgun (WGS) entry which is preliminary data.</text>
</comment>
<dbReference type="PATRIC" id="fig|294.194.peg.4590"/>
<evidence type="ECO:0000313" key="2">
    <source>
        <dbReference type="Proteomes" id="UP000061348"/>
    </source>
</evidence>